<feature type="binding site" evidence="12 15">
    <location>
        <position position="125"/>
    </location>
    <ligand>
        <name>NAD(+)</name>
        <dbReference type="ChEBI" id="CHEBI:57540"/>
    </ligand>
</feature>
<feature type="binding site" evidence="12 16">
    <location>
        <position position="356"/>
    </location>
    <ligand>
        <name>substrate</name>
    </ligand>
</feature>
<feature type="binding site" evidence="12 17">
    <location>
        <position position="356"/>
    </location>
    <ligand>
        <name>Zn(2+)</name>
        <dbReference type="ChEBI" id="CHEBI:29105"/>
    </ligand>
</feature>
<dbReference type="InterPro" id="IPR016161">
    <property type="entry name" value="Ald_DH/histidinol_DH"/>
</dbReference>
<dbReference type="EMBL" id="PUBV01000007">
    <property type="protein sequence ID" value="PWB08179.1"/>
    <property type="molecule type" value="Genomic_DNA"/>
</dbReference>
<keyword evidence="9 12" id="KW-0520">NAD</keyword>
<proteinExistence type="inferred from homology"/>
<feature type="binding site" evidence="12 16">
    <location>
        <position position="323"/>
    </location>
    <ligand>
        <name>substrate</name>
    </ligand>
</feature>
<dbReference type="Gene3D" id="1.20.5.1300">
    <property type="match status" value="1"/>
</dbReference>
<evidence type="ECO:0000256" key="15">
    <source>
        <dbReference type="PIRSR" id="PIRSR000099-2"/>
    </source>
</evidence>
<evidence type="ECO:0000256" key="5">
    <source>
        <dbReference type="ARBA" id="ARBA00022605"/>
    </source>
</evidence>
<dbReference type="GO" id="GO:0005829">
    <property type="term" value="C:cytosol"/>
    <property type="evidence" value="ECO:0007669"/>
    <property type="project" value="TreeGrafter"/>
</dbReference>
<evidence type="ECO:0000256" key="17">
    <source>
        <dbReference type="PIRSR" id="PIRSR000099-4"/>
    </source>
</evidence>
<comment type="similarity">
    <text evidence="3 12 13 18">Belongs to the histidinol dehydrogenase family.</text>
</comment>
<reference evidence="20" key="1">
    <citation type="submission" date="2018-02" db="EMBL/GenBank/DDBJ databases">
        <authorList>
            <person name="Clavel T."/>
            <person name="Strowig T."/>
        </authorList>
    </citation>
    <scope>NUCLEOTIDE SEQUENCE [LARGE SCALE GENOMIC DNA]</scope>
    <source>
        <strain evidence="20">DSM 100764</strain>
    </source>
</reference>
<accession>A0A2V1J006</accession>
<keyword evidence="8 12" id="KW-0560">Oxidoreductase</keyword>
<dbReference type="PIRSF" id="PIRSF000099">
    <property type="entry name" value="Histidinol_dh"/>
    <property type="match status" value="1"/>
</dbReference>
<dbReference type="EC" id="1.1.1.23" evidence="4 12"/>
<dbReference type="InterPro" id="IPR001692">
    <property type="entry name" value="Histidinol_DH_CS"/>
</dbReference>
<dbReference type="GO" id="GO:0008270">
    <property type="term" value="F:zinc ion binding"/>
    <property type="evidence" value="ECO:0007669"/>
    <property type="project" value="UniProtKB-UniRule"/>
</dbReference>
<dbReference type="NCBIfam" id="TIGR00069">
    <property type="entry name" value="hisD"/>
    <property type="match status" value="1"/>
</dbReference>
<dbReference type="GO" id="GO:0000105">
    <property type="term" value="P:L-histidine biosynthetic process"/>
    <property type="evidence" value="ECO:0007669"/>
    <property type="project" value="UniProtKB-UniRule"/>
</dbReference>
<feature type="active site" description="Proton acceptor" evidence="12 14">
    <location>
        <position position="322"/>
    </location>
</feature>
<sequence>MITTVINPARNEWAALCRRNTPDDADIEEAVGRIIDDVASRGDEALRDMALRYDGVKLADIALRADEIAAAADRVSDEVKQAIAVAADNIRRFHIAQQPRAVDLEVMPGVRCLQRPVAIERVGLYIPGGQAPLFSTVLMLGIPASIAGCRHKVLCTPRTSVSDIAPEIIYAATVCGIDRICCTGGAQAIAAMAFGTDSVPAVDKIFGPGNRYVTKAKQLLSRRVAIDMPAGPSEVMVMADHTSVAEFVAADMLSQAEHGPDSQAILVCDSESTARRAAEAIERLRPRLSRSGSIDRSLSHSRAIVLPDRSDMVDFANTYAAEHLIISMERPWEIADAITSAGSVFVGNYSPESAGDYASGTNHTLPTAGWARSMSGVNMDSFYRKITYQQLTPEGLASLAPSITAMARAERLDAHALAVEIRTHKQLLEYV</sequence>
<keyword evidence="6 12" id="KW-0479">Metal-binding</keyword>
<feature type="binding site" evidence="12 16">
    <location>
        <position position="415"/>
    </location>
    <ligand>
        <name>substrate</name>
    </ligand>
</feature>
<organism evidence="19 20">
    <name type="scientific">Paramuribaculum intestinale</name>
    <dbReference type="NCBI Taxonomy" id="2094151"/>
    <lineage>
        <taxon>Bacteria</taxon>
        <taxon>Pseudomonadati</taxon>
        <taxon>Bacteroidota</taxon>
        <taxon>Bacteroidia</taxon>
        <taxon>Bacteroidales</taxon>
        <taxon>Muribaculaceae</taxon>
        <taxon>Paramuribaculum</taxon>
    </lineage>
</organism>
<evidence type="ECO:0000256" key="11">
    <source>
        <dbReference type="ARBA" id="ARBA00049489"/>
    </source>
</evidence>
<dbReference type="RefSeq" id="WP_107035616.1">
    <property type="nucleotide sequence ID" value="NZ_CAOLHR010000031.1"/>
</dbReference>
<dbReference type="PROSITE" id="PS00611">
    <property type="entry name" value="HISOL_DEHYDROGENASE"/>
    <property type="match status" value="1"/>
</dbReference>
<evidence type="ECO:0000256" key="8">
    <source>
        <dbReference type="ARBA" id="ARBA00023002"/>
    </source>
</evidence>
<evidence type="ECO:0000256" key="4">
    <source>
        <dbReference type="ARBA" id="ARBA00012965"/>
    </source>
</evidence>
<dbReference type="InterPro" id="IPR022695">
    <property type="entry name" value="Histidinol_DH_monofunct"/>
</dbReference>
<evidence type="ECO:0000313" key="20">
    <source>
        <dbReference type="Proteomes" id="UP000244925"/>
    </source>
</evidence>
<dbReference type="PRINTS" id="PR00083">
    <property type="entry name" value="HOLDHDRGNASE"/>
</dbReference>
<dbReference type="GeneID" id="93424975"/>
<evidence type="ECO:0000256" key="9">
    <source>
        <dbReference type="ARBA" id="ARBA00023027"/>
    </source>
</evidence>
<evidence type="ECO:0000256" key="7">
    <source>
        <dbReference type="ARBA" id="ARBA00022833"/>
    </source>
</evidence>
<evidence type="ECO:0000256" key="10">
    <source>
        <dbReference type="ARBA" id="ARBA00023102"/>
    </source>
</evidence>
<comment type="function">
    <text evidence="1 12">Catalyzes the sequential NAD-dependent oxidations of L-histidinol to L-histidinaldehyde and then to L-histidine.</text>
</comment>
<comment type="cofactor">
    <cofactor evidence="12 17">
        <name>Zn(2+)</name>
        <dbReference type="ChEBI" id="CHEBI:29105"/>
    </cofactor>
    <text evidence="12 17">Binds 1 zinc ion per subunit.</text>
</comment>
<keyword evidence="7 12" id="KW-0862">Zinc</keyword>
<dbReference type="SUPFAM" id="SSF53720">
    <property type="entry name" value="ALDH-like"/>
    <property type="match status" value="1"/>
</dbReference>
<keyword evidence="20" id="KW-1185">Reference proteome</keyword>
<comment type="pathway">
    <text evidence="2 12">Amino-acid biosynthesis; L-histidine biosynthesis; L-histidine from 5-phospho-alpha-D-ribose 1-diphosphate: step 9/9.</text>
</comment>
<evidence type="ECO:0000256" key="6">
    <source>
        <dbReference type="ARBA" id="ARBA00022723"/>
    </source>
</evidence>
<name>A0A2V1J006_9BACT</name>
<dbReference type="FunFam" id="3.40.50.1980:FF:000001">
    <property type="entry name" value="Histidinol dehydrogenase"/>
    <property type="match status" value="1"/>
</dbReference>
<protein>
    <recommendedName>
        <fullName evidence="4 12">Histidinol dehydrogenase</fullName>
        <shortName evidence="12">HDH</shortName>
        <ecNumber evidence="4 12">1.1.1.23</ecNumber>
    </recommendedName>
</protein>
<keyword evidence="5 12" id="KW-0028">Amino-acid biosynthesis</keyword>
<comment type="catalytic activity">
    <reaction evidence="11 12">
        <text>L-histidinol + 2 NAD(+) + H2O = L-histidine + 2 NADH + 3 H(+)</text>
        <dbReference type="Rhea" id="RHEA:20641"/>
        <dbReference type="ChEBI" id="CHEBI:15377"/>
        <dbReference type="ChEBI" id="CHEBI:15378"/>
        <dbReference type="ChEBI" id="CHEBI:57540"/>
        <dbReference type="ChEBI" id="CHEBI:57595"/>
        <dbReference type="ChEBI" id="CHEBI:57699"/>
        <dbReference type="ChEBI" id="CHEBI:57945"/>
        <dbReference type="EC" id="1.1.1.23"/>
    </reaction>
</comment>
<dbReference type="PANTHER" id="PTHR21256">
    <property type="entry name" value="HISTIDINOL DEHYDROGENASE HDH"/>
    <property type="match status" value="1"/>
</dbReference>
<gene>
    <name evidence="12 19" type="primary">hisD</name>
    <name evidence="19" type="ORF">C5O25_04905</name>
</gene>
<dbReference type="Proteomes" id="UP000244925">
    <property type="component" value="Unassembled WGS sequence"/>
</dbReference>
<feature type="binding site" evidence="12 17">
    <location>
        <position position="258"/>
    </location>
    <ligand>
        <name>Zn(2+)</name>
        <dbReference type="ChEBI" id="CHEBI:29105"/>
    </ligand>
</feature>
<feature type="binding site" evidence="12 16">
    <location>
        <position position="255"/>
    </location>
    <ligand>
        <name>substrate</name>
    </ligand>
</feature>
<dbReference type="InterPro" id="IPR012131">
    <property type="entry name" value="Hstdl_DH"/>
</dbReference>
<dbReference type="UniPathway" id="UPA00031">
    <property type="reaction ID" value="UER00014"/>
</dbReference>
<evidence type="ECO:0000256" key="3">
    <source>
        <dbReference type="ARBA" id="ARBA00010178"/>
    </source>
</evidence>
<dbReference type="FunFam" id="3.40.50.1980:FF:000002">
    <property type="entry name" value="Histidinol dehydrogenase, chloroplastic"/>
    <property type="match status" value="1"/>
</dbReference>
<feature type="active site" description="Proton acceptor" evidence="12 14">
    <location>
        <position position="323"/>
    </location>
</feature>
<evidence type="ECO:0000256" key="2">
    <source>
        <dbReference type="ARBA" id="ARBA00004940"/>
    </source>
</evidence>
<dbReference type="CDD" id="cd06572">
    <property type="entry name" value="Histidinol_dh"/>
    <property type="match status" value="1"/>
</dbReference>
<dbReference type="GO" id="GO:0004399">
    <property type="term" value="F:histidinol dehydrogenase activity"/>
    <property type="evidence" value="ECO:0007669"/>
    <property type="project" value="UniProtKB-UniRule"/>
</dbReference>
<evidence type="ECO:0000256" key="14">
    <source>
        <dbReference type="PIRSR" id="PIRSR000099-1"/>
    </source>
</evidence>
<feature type="binding site" evidence="12 16">
    <location>
        <position position="258"/>
    </location>
    <ligand>
        <name>substrate</name>
    </ligand>
</feature>
<dbReference type="PANTHER" id="PTHR21256:SF2">
    <property type="entry name" value="HISTIDINE BIOSYNTHESIS TRIFUNCTIONAL PROTEIN"/>
    <property type="match status" value="1"/>
</dbReference>
<dbReference type="Pfam" id="PF00815">
    <property type="entry name" value="Histidinol_dh"/>
    <property type="match status" value="1"/>
</dbReference>
<feature type="binding site" evidence="12 15">
    <location>
        <position position="210"/>
    </location>
    <ligand>
        <name>NAD(+)</name>
        <dbReference type="ChEBI" id="CHEBI:57540"/>
    </ligand>
</feature>
<dbReference type="AlphaFoldDB" id="A0A2V1J006"/>
<feature type="binding site" evidence="12 16">
    <location>
        <position position="410"/>
    </location>
    <ligand>
        <name>substrate</name>
    </ligand>
</feature>
<dbReference type="Gene3D" id="3.40.50.1980">
    <property type="entry name" value="Nitrogenase molybdenum iron protein domain"/>
    <property type="match status" value="2"/>
</dbReference>
<evidence type="ECO:0000256" key="18">
    <source>
        <dbReference type="RuleBase" id="RU004175"/>
    </source>
</evidence>
<evidence type="ECO:0000256" key="13">
    <source>
        <dbReference type="PIRNR" id="PIRNR000099"/>
    </source>
</evidence>
<evidence type="ECO:0000256" key="12">
    <source>
        <dbReference type="HAMAP-Rule" id="MF_01024"/>
    </source>
</evidence>
<feature type="binding site" evidence="12 17">
    <location>
        <position position="415"/>
    </location>
    <ligand>
        <name>Zn(2+)</name>
        <dbReference type="ChEBI" id="CHEBI:29105"/>
    </ligand>
</feature>
<dbReference type="GO" id="GO:0051287">
    <property type="term" value="F:NAD binding"/>
    <property type="evidence" value="ECO:0007669"/>
    <property type="project" value="InterPro"/>
</dbReference>
<feature type="binding site" evidence="12 15">
    <location>
        <position position="187"/>
    </location>
    <ligand>
        <name>NAD(+)</name>
        <dbReference type="ChEBI" id="CHEBI:57540"/>
    </ligand>
</feature>
<feature type="binding site" evidence="12 16">
    <location>
        <position position="233"/>
    </location>
    <ligand>
        <name>substrate</name>
    </ligand>
</feature>
<comment type="caution">
    <text evidence="19">The sequence shown here is derived from an EMBL/GenBank/DDBJ whole genome shotgun (WGS) entry which is preliminary data.</text>
</comment>
<evidence type="ECO:0000313" key="19">
    <source>
        <dbReference type="EMBL" id="PWB08179.1"/>
    </source>
</evidence>
<feature type="binding site" evidence="12 17">
    <location>
        <position position="255"/>
    </location>
    <ligand>
        <name>Zn(2+)</name>
        <dbReference type="ChEBI" id="CHEBI:29105"/>
    </ligand>
</feature>
<keyword evidence="10 12" id="KW-0368">Histidine biosynthesis</keyword>
<evidence type="ECO:0000256" key="16">
    <source>
        <dbReference type="PIRSR" id="PIRSR000099-3"/>
    </source>
</evidence>
<dbReference type="HAMAP" id="MF_01024">
    <property type="entry name" value="HisD"/>
    <property type="match status" value="1"/>
</dbReference>
<evidence type="ECO:0000256" key="1">
    <source>
        <dbReference type="ARBA" id="ARBA00003850"/>
    </source>
</evidence>